<feature type="transmembrane region" description="Helical" evidence="7">
    <location>
        <begin position="44"/>
        <end position="64"/>
    </location>
</feature>
<evidence type="ECO:0000256" key="1">
    <source>
        <dbReference type="ARBA" id="ARBA00004651"/>
    </source>
</evidence>
<feature type="transmembrane region" description="Helical" evidence="7">
    <location>
        <begin position="296"/>
        <end position="314"/>
    </location>
</feature>
<comment type="caution">
    <text evidence="9">The sequence shown here is derived from an EMBL/GenBank/DDBJ whole genome shotgun (WGS) entry which is preliminary data.</text>
</comment>
<dbReference type="InterPro" id="IPR036259">
    <property type="entry name" value="MFS_trans_sf"/>
</dbReference>
<feature type="transmembrane region" description="Helical" evidence="7">
    <location>
        <begin position="144"/>
        <end position="166"/>
    </location>
</feature>
<name>A0ABD6C7H6_9EURY</name>
<comment type="subcellular location">
    <subcellularLocation>
        <location evidence="1">Cell membrane</location>
        <topology evidence="1">Multi-pass membrane protein</topology>
    </subcellularLocation>
</comment>
<evidence type="ECO:0000313" key="10">
    <source>
        <dbReference type="Proteomes" id="UP001597185"/>
    </source>
</evidence>
<dbReference type="AlphaFoldDB" id="A0ABD6C7H6"/>
<dbReference type="PANTHER" id="PTHR23517">
    <property type="entry name" value="RESISTANCE PROTEIN MDTM, PUTATIVE-RELATED-RELATED"/>
    <property type="match status" value="1"/>
</dbReference>
<evidence type="ECO:0000256" key="4">
    <source>
        <dbReference type="ARBA" id="ARBA00022692"/>
    </source>
</evidence>
<evidence type="ECO:0000256" key="6">
    <source>
        <dbReference type="ARBA" id="ARBA00023136"/>
    </source>
</evidence>
<keyword evidence="2" id="KW-0813">Transport</keyword>
<gene>
    <name evidence="9" type="ORF">ACFR9T_17535</name>
</gene>
<sequence length="411" mass="42842">MQRFTNGRLANYDVLVLVSLIWFLGKFVRYVFPPLFEPLQLTYGISNATIGSAFTGFMIVYALMQFPSGVVADWIGSVRIVAGGATVAGVGALALVVDSPFQVFVAAMLVIGAGTGVHKTVAVRLIARSFPDQTGRALGIHDTLGTFGGVAAPTAVVVLLSAPPILAGGLDALPGADWRAVFLIAGLSALALAGVFTVRFRGGRLDERRERNAATGMNPSVGTYLGLLRDVRFSAFICVSIGVAFANNGLLSFLPLYLSQVSGLSTATASLLYSLFFWMAFVQFVAGDLSDRIGRFPLLVSTAGIASVALWGIVLAPDAGLIALSVLIAHFGIGAHGFNPVRGAYLMELLPDRLTGGGLGVFRTLLMGVTALAPSVVGIVVDAFSFRVAFGLLATVLAVATVGAVGLWITD</sequence>
<dbReference type="InterPro" id="IPR011701">
    <property type="entry name" value="MFS"/>
</dbReference>
<evidence type="ECO:0000256" key="3">
    <source>
        <dbReference type="ARBA" id="ARBA00022475"/>
    </source>
</evidence>
<dbReference type="EMBL" id="JBHUDB010000027">
    <property type="protein sequence ID" value="MFD1572353.1"/>
    <property type="molecule type" value="Genomic_DNA"/>
</dbReference>
<feature type="transmembrane region" description="Helical" evidence="7">
    <location>
        <begin position="76"/>
        <end position="97"/>
    </location>
</feature>
<dbReference type="GO" id="GO:0005886">
    <property type="term" value="C:plasma membrane"/>
    <property type="evidence" value="ECO:0007669"/>
    <property type="project" value="UniProtKB-SubCell"/>
</dbReference>
<feature type="transmembrane region" description="Helical" evidence="7">
    <location>
        <begin position="12"/>
        <end position="32"/>
    </location>
</feature>
<evidence type="ECO:0000256" key="2">
    <source>
        <dbReference type="ARBA" id="ARBA00022448"/>
    </source>
</evidence>
<feature type="transmembrane region" description="Helical" evidence="7">
    <location>
        <begin position="233"/>
        <end position="258"/>
    </location>
</feature>
<dbReference type="InterPro" id="IPR020846">
    <property type="entry name" value="MFS_dom"/>
</dbReference>
<dbReference type="SUPFAM" id="SSF103473">
    <property type="entry name" value="MFS general substrate transporter"/>
    <property type="match status" value="1"/>
</dbReference>
<dbReference type="InterPro" id="IPR050171">
    <property type="entry name" value="MFS_Transporters"/>
</dbReference>
<organism evidence="9 10">
    <name type="scientific">Halorubrum laminariae</name>
    <dbReference type="NCBI Taxonomy" id="1433523"/>
    <lineage>
        <taxon>Archaea</taxon>
        <taxon>Methanobacteriati</taxon>
        <taxon>Methanobacteriota</taxon>
        <taxon>Stenosarchaea group</taxon>
        <taxon>Halobacteria</taxon>
        <taxon>Halobacteriales</taxon>
        <taxon>Haloferacaceae</taxon>
        <taxon>Halorubrum</taxon>
    </lineage>
</organism>
<feature type="transmembrane region" description="Helical" evidence="7">
    <location>
        <begin position="270"/>
        <end position="289"/>
    </location>
</feature>
<dbReference type="Proteomes" id="UP001597185">
    <property type="component" value="Unassembled WGS sequence"/>
</dbReference>
<dbReference type="RefSeq" id="WP_256418702.1">
    <property type="nucleotide sequence ID" value="NZ_JANHDL010000007.1"/>
</dbReference>
<protein>
    <submittedName>
        <fullName evidence="9">MFS transporter</fullName>
    </submittedName>
</protein>
<keyword evidence="4 7" id="KW-0812">Transmembrane</keyword>
<proteinExistence type="predicted"/>
<evidence type="ECO:0000256" key="7">
    <source>
        <dbReference type="SAM" id="Phobius"/>
    </source>
</evidence>
<feature type="transmembrane region" description="Helical" evidence="7">
    <location>
        <begin position="360"/>
        <end position="381"/>
    </location>
</feature>
<keyword evidence="3" id="KW-1003">Cell membrane</keyword>
<keyword evidence="10" id="KW-1185">Reference proteome</keyword>
<dbReference type="PROSITE" id="PS50850">
    <property type="entry name" value="MFS"/>
    <property type="match status" value="1"/>
</dbReference>
<feature type="transmembrane region" description="Helical" evidence="7">
    <location>
        <begin position="387"/>
        <end position="409"/>
    </location>
</feature>
<dbReference type="PANTHER" id="PTHR23517:SF3">
    <property type="entry name" value="INTEGRAL MEMBRANE TRANSPORT PROTEIN"/>
    <property type="match status" value="1"/>
</dbReference>
<dbReference type="Gene3D" id="1.20.1250.20">
    <property type="entry name" value="MFS general substrate transporter like domains"/>
    <property type="match status" value="2"/>
</dbReference>
<keyword evidence="6 7" id="KW-0472">Membrane</keyword>
<feature type="transmembrane region" description="Helical" evidence="7">
    <location>
        <begin position="178"/>
        <end position="200"/>
    </location>
</feature>
<evidence type="ECO:0000313" key="9">
    <source>
        <dbReference type="EMBL" id="MFD1572353.1"/>
    </source>
</evidence>
<accession>A0ABD6C7H6</accession>
<feature type="transmembrane region" description="Helical" evidence="7">
    <location>
        <begin position="103"/>
        <end position="123"/>
    </location>
</feature>
<feature type="domain" description="Major facilitator superfamily (MFS) profile" evidence="8">
    <location>
        <begin position="14"/>
        <end position="411"/>
    </location>
</feature>
<evidence type="ECO:0000259" key="8">
    <source>
        <dbReference type="PROSITE" id="PS50850"/>
    </source>
</evidence>
<feature type="transmembrane region" description="Helical" evidence="7">
    <location>
        <begin position="320"/>
        <end position="339"/>
    </location>
</feature>
<reference evidence="9 10" key="1">
    <citation type="journal article" date="2019" name="Int. J. Syst. Evol. Microbiol.">
        <title>The Global Catalogue of Microorganisms (GCM) 10K type strain sequencing project: providing services to taxonomists for standard genome sequencing and annotation.</title>
        <authorList>
            <consortium name="The Broad Institute Genomics Platform"/>
            <consortium name="The Broad Institute Genome Sequencing Center for Infectious Disease"/>
            <person name="Wu L."/>
            <person name="Ma J."/>
        </authorList>
    </citation>
    <scope>NUCLEOTIDE SEQUENCE [LARGE SCALE GENOMIC DNA]</scope>
    <source>
        <strain evidence="9 10">CGMCC 1.12689</strain>
    </source>
</reference>
<evidence type="ECO:0000256" key="5">
    <source>
        <dbReference type="ARBA" id="ARBA00022989"/>
    </source>
</evidence>
<keyword evidence="5 7" id="KW-1133">Transmembrane helix</keyword>
<dbReference type="Pfam" id="PF07690">
    <property type="entry name" value="MFS_1"/>
    <property type="match status" value="1"/>
</dbReference>